<protein>
    <submittedName>
        <fullName evidence="3">Uncharacterized protein</fullName>
    </submittedName>
</protein>
<comment type="similarity">
    <text evidence="1">Belongs to the methyltransferase superfamily. L-isoaspartyl/D-aspartyl protein methyltransferase family.</text>
</comment>
<dbReference type="PANTHER" id="PTHR11579">
    <property type="entry name" value="PROTEIN-L-ISOASPARTATE O-METHYLTRANSFERASE"/>
    <property type="match status" value="1"/>
</dbReference>
<proteinExistence type="inferred from homology"/>
<dbReference type="Pfam" id="PF01135">
    <property type="entry name" value="PCMT"/>
    <property type="match status" value="1"/>
</dbReference>
<reference evidence="3" key="1">
    <citation type="journal article" date="2013" name="Genome Biol.">
        <title>Draft genome of the mountain pine beetle, Dendroctonus ponderosae Hopkins, a major forest pest.</title>
        <authorList>
            <person name="Keeling C.I."/>
            <person name="Yuen M.M."/>
            <person name="Liao N.Y."/>
            <person name="Docking T.R."/>
            <person name="Chan S.K."/>
            <person name="Taylor G.A."/>
            <person name="Palmquist D.L."/>
            <person name="Jackman S.D."/>
            <person name="Nguyen A."/>
            <person name="Li M."/>
            <person name="Henderson H."/>
            <person name="Janes J.K."/>
            <person name="Zhao Y."/>
            <person name="Pandoh P."/>
            <person name="Moore R."/>
            <person name="Sperling F.A."/>
            <person name="Huber D.P."/>
            <person name="Birol I."/>
            <person name="Jones S.J."/>
            <person name="Bohlmann J."/>
        </authorList>
    </citation>
    <scope>NUCLEOTIDE SEQUENCE</scope>
</reference>
<organism evidence="3">
    <name type="scientific">Dendroctonus ponderosae</name>
    <name type="common">Mountain pine beetle</name>
    <dbReference type="NCBI Taxonomy" id="77166"/>
    <lineage>
        <taxon>Eukaryota</taxon>
        <taxon>Metazoa</taxon>
        <taxon>Ecdysozoa</taxon>
        <taxon>Arthropoda</taxon>
        <taxon>Hexapoda</taxon>
        <taxon>Insecta</taxon>
        <taxon>Pterygota</taxon>
        <taxon>Neoptera</taxon>
        <taxon>Endopterygota</taxon>
        <taxon>Coleoptera</taxon>
        <taxon>Polyphaga</taxon>
        <taxon>Cucujiformia</taxon>
        <taxon>Curculionidae</taxon>
        <taxon>Scolytinae</taxon>
        <taxon>Dendroctonus</taxon>
    </lineage>
</organism>
<feature type="compositionally biased region" description="Basic and acidic residues" evidence="2">
    <location>
        <begin position="468"/>
        <end position="479"/>
    </location>
</feature>
<feature type="compositionally biased region" description="Polar residues" evidence="2">
    <location>
        <begin position="313"/>
        <end position="325"/>
    </location>
</feature>
<feature type="region of interest" description="Disordered" evidence="2">
    <location>
        <begin position="415"/>
        <end position="498"/>
    </location>
</feature>
<gene>
    <name evidence="3" type="ORF">YQE_11982</name>
</gene>
<dbReference type="PANTHER" id="PTHR11579:SF9">
    <property type="entry name" value="PROTEIN-L-ISOASPARTATE O-METHYLTRANSFERASE"/>
    <property type="match status" value="1"/>
</dbReference>
<dbReference type="Gene3D" id="3.40.50.150">
    <property type="entry name" value="Vaccinia Virus protein VP39"/>
    <property type="match status" value="1"/>
</dbReference>
<evidence type="ECO:0000256" key="1">
    <source>
        <dbReference type="ARBA" id="ARBA00005369"/>
    </source>
</evidence>
<evidence type="ECO:0000256" key="2">
    <source>
        <dbReference type="SAM" id="MobiDB-lite"/>
    </source>
</evidence>
<evidence type="ECO:0000313" key="3">
    <source>
        <dbReference type="EMBL" id="ENN71367.1"/>
    </source>
</evidence>
<dbReference type="AlphaFoldDB" id="N6TYJ6"/>
<accession>N6TYJ6</accession>
<dbReference type="InterPro" id="IPR029063">
    <property type="entry name" value="SAM-dependent_MTases_sf"/>
</dbReference>
<name>N6TYJ6_DENPD</name>
<feature type="non-terminal residue" evidence="3">
    <location>
        <position position="1"/>
    </location>
</feature>
<dbReference type="GO" id="GO:0004719">
    <property type="term" value="F:protein-L-isoaspartate (D-aspartate) O-methyltransferase activity"/>
    <property type="evidence" value="ECO:0007669"/>
    <property type="project" value="InterPro"/>
</dbReference>
<dbReference type="GO" id="GO:0005737">
    <property type="term" value="C:cytoplasm"/>
    <property type="evidence" value="ECO:0007669"/>
    <property type="project" value="TreeGrafter"/>
</dbReference>
<feature type="compositionally biased region" description="Low complexity" evidence="2">
    <location>
        <begin position="415"/>
        <end position="425"/>
    </location>
</feature>
<dbReference type="OrthoDB" id="10257972at2759"/>
<feature type="region of interest" description="Disordered" evidence="2">
    <location>
        <begin position="303"/>
        <end position="357"/>
    </location>
</feature>
<sequence length="548" mass="61822">MHVSDIKLIKHIKLFRMGAAASTATNNDELVDNLIDADYIIRPIIERVFRAVDRAEYFLPEALDTAYKDQAWKKGNLHISSPGIYAEVMEALEFEPGLSFLNMGSGTGYFSTVVGLILGTNGINHGIEIHADVIDYANERLEDFKKLSGAIDEFDFCEPKFIQGNCLTVTDACAPLYDRIYCGAACPEEFQQYMQNRLKLGGILVLPLNDQLMRFKRESVCQWEEKFLIPVSFASLVRPTKGFQDLKPIEVAPLPLQILCRSVIRDILRKNIEKEHSPVKKPSRIKVTKKCFRYRGSLSPFFPRMDSSDQERQLSLTQRSSSNPSLHGGGLGTTEQVGNTGTDEQGTEDSANNHRFPRGASIYERRLCDVDPDDIPLMIELYGEHAFIDADISEALAVRHQHQNKTRADLELAAAATPSTSTRTSNQNGKRQKWDSGLEEEIIETHESSDDESMGLDAIFSGDEDDVSEKRFKRDSSSEDKEDIADASNDIDSSSKDEEEIADRSNHIMMYQSLYTPHMVQRIQELPLPPMMKKYLNCNRDMNIEDGE</sequence>
<dbReference type="SUPFAM" id="SSF53335">
    <property type="entry name" value="S-adenosyl-L-methionine-dependent methyltransferases"/>
    <property type="match status" value="1"/>
</dbReference>
<dbReference type="OMA" id="WSTHYLL"/>
<dbReference type="InterPro" id="IPR000682">
    <property type="entry name" value="PCMT"/>
</dbReference>
<dbReference type="HOGENOM" id="CLU_029295_2_0_1"/>
<feature type="compositionally biased region" description="Polar residues" evidence="2">
    <location>
        <begin position="333"/>
        <end position="350"/>
    </location>
</feature>
<dbReference type="EMBL" id="KB741274">
    <property type="protein sequence ID" value="ENN71367.1"/>
    <property type="molecule type" value="Genomic_DNA"/>
</dbReference>